<evidence type="ECO:0000313" key="2">
    <source>
        <dbReference type="EnsemblMetazoa" id="MESCA005294-PA"/>
    </source>
</evidence>
<keyword evidence="3" id="KW-1185">Reference proteome</keyword>
<proteinExistence type="predicted"/>
<reference evidence="3" key="1">
    <citation type="submission" date="2013-02" db="EMBL/GenBank/DDBJ databases">
        <authorList>
            <person name="Hughes D."/>
        </authorList>
    </citation>
    <scope>NUCLEOTIDE SEQUENCE</scope>
    <source>
        <strain>Durham</strain>
        <strain evidence="3">NC isolate 2 -- Noor lab</strain>
    </source>
</reference>
<organism evidence="2 3">
    <name type="scientific">Megaselia scalaris</name>
    <name type="common">Humpbacked fly</name>
    <name type="synonym">Phora scalaris</name>
    <dbReference type="NCBI Taxonomy" id="36166"/>
    <lineage>
        <taxon>Eukaryota</taxon>
        <taxon>Metazoa</taxon>
        <taxon>Ecdysozoa</taxon>
        <taxon>Arthropoda</taxon>
        <taxon>Hexapoda</taxon>
        <taxon>Insecta</taxon>
        <taxon>Pterygota</taxon>
        <taxon>Neoptera</taxon>
        <taxon>Endopterygota</taxon>
        <taxon>Diptera</taxon>
        <taxon>Brachycera</taxon>
        <taxon>Muscomorpha</taxon>
        <taxon>Platypezoidea</taxon>
        <taxon>Phoridae</taxon>
        <taxon>Megaseliini</taxon>
        <taxon>Megaselia</taxon>
    </lineage>
</organism>
<feature type="compositionally biased region" description="Low complexity" evidence="1">
    <location>
        <begin position="131"/>
        <end position="143"/>
    </location>
</feature>
<protein>
    <submittedName>
        <fullName evidence="2">Uncharacterized protein</fullName>
    </submittedName>
</protein>
<dbReference type="HOGENOM" id="CLU_1253374_0_0_1"/>
<evidence type="ECO:0000313" key="3">
    <source>
        <dbReference type="Proteomes" id="UP000015102"/>
    </source>
</evidence>
<evidence type="ECO:0000256" key="1">
    <source>
        <dbReference type="SAM" id="MobiDB-lite"/>
    </source>
</evidence>
<dbReference type="EnsemblMetazoa" id="MESCA005294-RA">
    <property type="protein sequence ID" value="MESCA005294-PA"/>
    <property type="gene ID" value="MESCA005294"/>
</dbReference>
<feature type="compositionally biased region" description="Polar residues" evidence="1">
    <location>
        <begin position="181"/>
        <end position="190"/>
    </location>
</feature>
<name>T1GNY1_MEGSC</name>
<dbReference type="Proteomes" id="UP000015102">
    <property type="component" value="Unassembled WGS sequence"/>
</dbReference>
<feature type="compositionally biased region" description="Acidic residues" evidence="1">
    <location>
        <begin position="204"/>
        <end position="221"/>
    </location>
</feature>
<feature type="region of interest" description="Disordered" evidence="1">
    <location>
        <begin position="128"/>
        <end position="153"/>
    </location>
</feature>
<dbReference type="AlphaFoldDB" id="T1GNY1"/>
<reference evidence="2" key="2">
    <citation type="submission" date="2015-06" db="UniProtKB">
        <authorList>
            <consortium name="EnsemblMetazoa"/>
        </authorList>
    </citation>
    <scope>IDENTIFICATION</scope>
</reference>
<feature type="region of interest" description="Disordered" evidence="1">
    <location>
        <begin position="172"/>
        <end position="221"/>
    </location>
</feature>
<sequence length="221" mass="25635">MSSYYRDGNETIIKDTAVMHLVLVAISMVLDHLQRIVSYLLIKEITIIFILKLQRLRKIFTIHRLEGDQQTIIENTFSNCLSNNEGFCSDYNNTAFPPIYSQYRSTENKKISTESLQSNDKMSGVKIKYVPNNNNHRTANNPPILREKMPDNDLDQPFEDFFYEKLKASEENTITKKKLPANNQEIQNDQKTPESKKIVSIRSDDEDAEDDSVEDDDDFIE</sequence>
<accession>T1GNY1</accession>
<dbReference type="EMBL" id="CAQQ02095796">
    <property type="status" value="NOT_ANNOTATED_CDS"/>
    <property type="molecule type" value="Genomic_DNA"/>
</dbReference>